<dbReference type="Gene3D" id="3.20.20.80">
    <property type="entry name" value="Glycosidases"/>
    <property type="match status" value="1"/>
</dbReference>
<dbReference type="GO" id="GO:0005975">
    <property type="term" value="P:carbohydrate metabolic process"/>
    <property type="evidence" value="ECO:0007669"/>
    <property type="project" value="InterPro"/>
</dbReference>
<gene>
    <name evidence="9" type="ORF">KIPB_006281</name>
</gene>
<keyword evidence="5" id="KW-0732">Signal</keyword>
<proteinExistence type="inferred from homology"/>
<evidence type="ECO:0000256" key="2">
    <source>
        <dbReference type="ARBA" id="ARBA00023180"/>
    </source>
</evidence>
<dbReference type="InterPro" id="IPR025887">
    <property type="entry name" value="Glyco_hydro_31_N_dom"/>
</dbReference>
<sequence>MWIVCLCLLVALVHCEYRVTAVTEGAGRLHLSLSLSSPSPLQYAADIPNLSVDLELRQLVDAPQPDVYYLHFGITDADDADRYVVRDVVTGDYVTAPALSDAVLVEHTSVGEAFGLRVTRVFDSEIILDLYPSGDDTQGLVYQDLYLQVTSHLALPSDTNPVVYGLGERAESIVLPVGDTYTLWTRDAPGLPLHTNIYGVHPWVMEVREGLAYGLLDLTSNALDVDVMSDRLTFKQVGGVIDMTLIVGTTASASTPLSIIAAYQQLVGLSTAAPRWVLGWHQCRWMGGGTLGDIEDTVDKYRENDIPLDCQWLDIDYMDEYRVFTTSPDRFPTPDVKAWTQEMRENGQNVVAIVDPGVKIDDEYDTYLNLLDSCAYLTNEDGSPLVSKVWADCSIFPDFKHPNVTDWWQGEWESWFERTGFDPNAWLDMNEIAAFCDGICPDCPVLPVDPRCGDRSHETPYFDPNNPPYTPGGITLDMHGIDASGYDHYGMLYDTHSTYALNEAIVSHTVLPEAYSNVHPGEDEYMRRPFTLTRSQFSGSAQHTSHWLGDDESSFSSLLYSVPTMMNQMMNGFTTVGADIGGFLNDCWDELFLRWVPAGIWYTFSRDHSCNGTAPQEPWVFDGGVEITKDAVEFKYSVSPMMYHAIMHTTRHGGVVNAAPGWLWPTDTKSVQLNTQFVAGDAVMVAPVLFEGVDGVSVYLPLEPTTSDGVSGERLLWFDLMDEDRPVVADGSLWAGQGVYLYAPSPLGSLSPAYVRSGRGIMRPYIISDTLENSWVNPWDAELYLSPSGCAVAMGWADDGLSQDSPYSEFSVTMDGASLSFAVVDSMGGGYSQAVQQVRVYNMQDGEGVTDITYTDSIGHIHSIGDKGEAFGTEGGYFYVNMGDYLPTDMGTQERELTIHW</sequence>
<evidence type="ECO:0000256" key="5">
    <source>
        <dbReference type="SAM" id="SignalP"/>
    </source>
</evidence>
<evidence type="ECO:0000256" key="4">
    <source>
        <dbReference type="RuleBase" id="RU361185"/>
    </source>
</evidence>
<feature type="signal peptide" evidence="5">
    <location>
        <begin position="1"/>
        <end position="15"/>
    </location>
</feature>
<feature type="domain" description="Glycoside hydrolase family 31 N-terminal" evidence="7">
    <location>
        <begin position="149"/>
        <end position="223"/>
    </location>
</feature>
<dbReference type="PANTHER" id="PTHR22762:SF133">
    <property type="entry name" value="P-TYPE DOMAIN-CONTAINING PROTEIN"/>
    <property type="match status" value="1"/>
</dbReference>
<dbReference type="PANTHER" id="PTHR22762">
    <property type="entry name" value="ALPHA-GLUCOSIDASE"/>
    <property type="match status" value="1"/>
</dbReference>
<dbReference type="Gene3D" id="2.60.40.1760">
    <property type="entry name" value="glycosyl hydrolase (family 31)"/>
    <property type="match status" value="1"/>
</dbReference>
<evidence type="ECO:0000256" key="3">
    <source>
        <dbReference type="ARBA" id="ARBA00041343"/>
    </source>
</evidence>
<evidence type="ECO:0000313" key="10">
    <source>
        <dbReference type="Proteomes" id="UP000265618"/>
    </source>
</evidence>
<evidence type="ECO:0000259" key="7">
    <source>
        <dbReference type="Pfam" id="PF13802"/>
    </source>
</evidence>
<feature type="domain" description="Glycoside hydrolase family 31 TIM barrel" evidence="6">
    <location>
        <begin position="273"/>
        <end position="644"/>
    </location>
</feature>
<evidence type="ECO:0000259" key="6">
    <source>
        <dbReference type="Pfam" id="PF01055"/>
    </source>
</evidence>
<reference evidence="9 10" key="1">
    <citation type="journal article" date="2018" name="PLoS ONE">
        <title>The draft genome of Kipferlia bialata reveals reductive genome evolution in fornicate parasites.</title>
        <authorList>
            <person name="Tanifuji G."/>
            <person name="Takabayashi S."/>
            <person name="Kume K."/>
            <person name="Takagi M."/>
            <person name="Nakayama T."/>
            <person name="Kamikawa R."/>
            <person name="Inagaki Y."/>
            <person name="Hashimoto T."/>
        </authorList>
    </citation>
    <scope>NUCLEOTIDE SEQUENCE [LARGE SCALE GENOMIC DNA]</scope>
    <source>
        <strain evidence="9">NY0173</strain>
    </source>
</reference>
<dbReference type="Pfam" id="PF01055">
    <property type="entry name" value="Glyco_hydro_31_2nd"/>
    <property type="match status" value="1"/>
</dbReference>
<dbReference type="Proteomes" id="UP000265618">
    <property type="component" value="Unassembled WGS sequence"/>
</dbReference>
<dbReference type="InterPro" id="IPR000322">
    <property type="entry name" value="Glyco_hydro_31_TIM"/>
</dbReference>
<accession>A0A9K3GJ52</accession>
<dbReference type="InterPro" id="IPR017853">
    <property type="entry name" value="GH"/>
</dbReference>
<evidence type="ECO:0000256" key="1">
    <source>
        <dbReference type="ARBA" id="ARBA00007806"/>
    </source>
</evidence>
<feature type="chain" id="PRO_5039892077" description="Maltase" evidence="5">
    <location>
        <begin position="16"/>
        <end position="901"/>
    </location>
</feature>
<keyword evidence="4" id="KW-0326">Glycosidase</keyword>
<name>A0A9K3GJ52_9EUKA</name>
<dbReference type="Gene3D" id="2.60.40.1180">
    <property type="entry name" value="Golgi alpha-mannosidase II"/>
    <property type="match status" value="1"/>
</dbReference>
<dbReference type="SUPFAM" id="SSF51011">
    <property type="entry name" value="Glycosyl hydrolase domain"/>
    <property type="match status" value="1"/>
</dbReference>
<keyword evidence="2" id="KW-0325">Glycoprotein</keyword>
<dbReference type="SUPFAM" id="SSF51445">
    <property type="entry name" value="(Trans)glycosidases"/>
    <property type="match status" value="1"/>
</dbReference>
<dbReference type="GO" id="GO:0030246">
    <property type="term" value="F:carbohydrate binding"/>
    <property type="evidence" value="ECO:0007669"/>
    <property type="project" value="InterPro"/>
</dbReference>
<dbReference type="InterPro" id="IPR011013">
    <property type="entry name" value="Gal_mutarotase_sf_dom"/>
</dbReference>
<keyword evidence="4 9" id="KW-0378">Hydrolase</keyword>
<evidence type="ECO:0000259" key="8">
    <source>
        <dbReference type="Pfam" id="PF21365"/>
    </source>
</evidence>
<dbReference type="AlphaFoldDB" id="A0A9K3GJ52"/>
<protein>
    <recommendedName>
        <fullName evidence="3">Maltase</fullName>
    </recommendedName>
</protein>
<organism evidence="9 10">
    <name type="scientific">Kipferlia bialata</name>
    <dbReference type="NCBI Taxonomy" id="797122"/>
    <lineage>
        <taxon>Eukaryota</taxon>
        <taxon>Metamonada</taxon>
        <taxon>Carpediemonas-like organisms</taxon>
        <taxon>Kipferlia</taxon>
    </lineage>
</organism>
<dbReference type="Pfam" id="PF13802">
    <property type="entry name" value="Gal_mutarotas_2"/>
    <property type="match status" value="1"/>
</dbReference>
<dbReference type="CDD" id="cd14752">
    <property type="entry name" value="GH31_N"/>
    <property type="match status" value="1"/>
</dbReference>
<dbReference type="GO" id="GO:0004553">
    <property type="term" value="F:hydrolase activity, hydrolyzing O-glycosyl compounds"/>
    <property type="evidence" value="ECO:0007669"/>
    <property type="project" value="InterPro"/>
</dbReference>
<dbReference type="SUPFAM" id="SSF74650">
    <property type="entry name" value="Galactose mutarotase-like"/>
    <property type="match status" value="1"/>
</dbReference>
<keyword evidence="10" id="KW-1185">Reference proteome</keyword>
<evidence type="ECO:0000313" key="9">
    <source>
        <dbReference type="EMBL" id="GIQ84732.1"/>
    </source>
</evidence>
<dbReference type="InterPro" id="IPR013780">
    <property type="entry name" value="Glyco_hydro_b"/>
</dbReference>
<dbReference type="EMBL" id="BDIP01001598">
    <property type="protein sequence ID" value="GIQ84732.1"/>
    <property type="molecule type" value="Genomic_DNA"/>
</dbReference>
<feature type="domain" description="Glycosyl hydrolase family 31 C-terminal" evidence="8">
    <location>
        <begin position="662"/>
        <end position="703"/>
    </location>
</feature>
<dbReference type="OrthoDB" id="5839090at2759"/>
<comment type="caution">
    <text evidence="9">The sequence shown here is derived from an EMBL/GenBank/DDBJ whole genome shotgun (WGS) entry which is preliminary data.</text>
</comment>
<dbReference type="InterPro" id="IPR048395">
    <property type="entry name" value="Glyco_hydro_31_C"/>
</dbReference>
<dbReference type="Pfam" id="PF21365">
    <property type="entry name" value="Glyco_hydro_31_3rd"/>
    <property type="match status" value="1"/>
</dbReference>
<comment type="similarity">
    <text evidence="1 4">Belongs to the glycosyl hydrolase 31 family.</text>
</comment>